<organism evidence="2 3">
    <name type="scientific">Talaromyces islandicus</name>
    <name type="common">Penicillium islandicum</name>
    <dbReference type="NCBI Taxonomy" id="28573"/>
    <lineage>
        <taxon>Eukaryota</taxon>
        <taxon>Fungi</taxon>
        <taxon>Dikarya</taxon>
        <taxon>Ascomycota</taxon>
        <taxon>Pezizomycotina</taxon>
        <taxon>Eurotiomycetes</taxon>
        <taxon>Eurotiomycetidae</taxon>
        <taxon>Eurotiales</taxon>
        <taxon>Trichocomaceae</taxon>
        <taxon>Talaromyces</taxon>
        <taxon>Talaromyces sect. Islandici</taxon>
    </lineage>
</organism>
<gene>
    <name evidence="2" type="ORF">PISL3812_06796</name>
</gene>
<evidence type="ECO:0000313" key="3">
    <source>
        <dbReference type="Proteomes" id="UP000054383"/>
    </source>
</evidence>
<name>A0A0U1M2E2_TALIS</name>
<proteinExistence type="predicted"/>
<dbReference type="Pfam" id="PF12311">
    <property type="entry name" value="DUF3632"/>
    <property type="match status" value="1"/>
</dbReference>
<evidence type="ECO:0000313" key="2">
    <source>
        <dbReference type="EMBL" id="CRG89757.1"/>
    </source>
</evidence>
<dbReference type="PANTHER" id="PTHR38797:SF6">
    <property type="match status" value="1"/>
</dbReference>
<accession>A0A0U1M2E2</accession>
<evidence type="ECO:0000256" key="1">
    <source>
        <dbReference type="SAM" id="MobiDB-lite"/>
    </source>
</evidence>
<dbReference type="PANTHER" id="PTHR38797">
    <property type="entry name" value="NUCLEAR PORE COMPLEX PROTEIN NUP85-RELATED"/>
    <property type="match status" value="1"/>
</dbReference>
<dbReference type="STRING" id="28573.A0A0U1M2E2"/>
<feature type="region of interest" description="Disordered" evidence="1">
    <location>
        <begin position="1"/>
        <end position="39"/>
    </location>
</feature>
<dbReference type="OrthoDB" id="3350591at2759"/>
<sequence length="466" mass="54042">MTPKMKQKLERKIERKIKRKTEQKKEQERRHHVPRQRQGIEERHRAWLREIEGYEEFNLVNQFIQDNITFDHALQRIRELTLAGHAARPNSMGGAANPDYRVSLSVLELAQRLEPGQHRQLVKFMSRFQKETARDPATNEPLTAQGHILWTDLPSFGYTELETWCETGGNHGDPCSPELNPEERERWVKLNAFLAQLCEAADVDYESLHFHPLDKYRHATWAFEMALENLYNSPEELANTAAMEAAAQWFIQGADGLWANVVNKRVFPDCIENRREGVRGFERERWNLWVRDLRRAEQACRDQRMKKLLRDALAQIKRHYLWIKLFGYLLHPDIPLQKPDLKIADIPAGTGSLRVFYDIVHVRMLTFDLMVDDIEAALSNLFKLLSMIHNNQDVDVHSLRIEKVNPESSISALEEIIPITLSAGPRLIPHWIPELPDLFEKSGLKGVKADARDAPGYTGYTLHECA</sequence>
<keyword evidence="3" id="KW-1185">Reference proteome</keyword>
<protein>
    <submittedName>
        <fullName evidence="2">Methionine--tRNA ligase, mitochondrial</fullName>
    </submittedName>
</protein>
<dbReference type="InterPro" id="IPR053204">
    <property type="entry name" value="Oxopyrrolidines_Biosynth-assoc"/>
</dbReference>
<dbReference type="GO" id="GO:0016874">
    <property type="term" value="F:ligase activity"/>
    <property type="evidence" value="ECO:0007669"/>
    <property type="project" value="UniProtKB-KW"/>
</dbReference>
<reference evidence="2 3" key="1">
    <citation type="submission" date="2015-04" db="EMBL/GenBank/DDBJ databases">
        <authorList>
            <person name="Syromyatnikov M.Y."/>
            <person name="Popov V.N."/>
        </authorList>
    </citation>
    <scope>NUCLEOTIDE SEQUENCE [LARGE SCALE GENOMIC DNA]</scope>
    <source>
        <strain evidence="2">WF-38-12</strain>
    </source>
</reference>
<dbReference type="InterPro" id="IPR022085">
    <property type="entry name" value="OpdG"/>
</dbReference>
<keyword evidence="2" id="KW-0436">Ligase</keyword>
<dbReference type="AlphaFoldDB" id="A0A0U1M2E2"/>
<dbReference type="EMBL" id="CVMT01000006">
    <property type="protein sequence ID" value="CRG89757.1"/>
    <property type="molecule type" value="Genomic_DNA"/>
</dbReference>
<dbReference type="Proteomes" id="UP000054383">
    <property type="component" value="Unassembled WGS sequence"/>
</dbReference>